<dbReference type="EMBL" id="LXQA010366883">
    <property type="protein sequence ID" value="MCI47070.1"/>
    <property type="molecule type" value="Genomic_DNA"/>
</dbReference>
<evidence type="ECO:0000313" key="2">
    <source>
        <dbReference type="EMBL" id="MCI47070.1"/>
    </source>
</evidence>
<feature type="compositionally biased region" description="Low complexity" evidence="1">
    <location>
        <begin position="65"/>
        <end position="78"/>
    </location>
</feature>
<feature type="non-terminal residue" evidence="2">
    <location>
        <position position="98"/>
    </location>
</feature>
<protein>
    <submittedName>
        <fullName evidence="2">Uncharacterized protein</fullName>
    </submittedName>
</protein>
<name>A0A392SGH9_9FABA</name>
<dbReference type="Proteomes" id="UP000265520">
    <property type="component" value="Unassembled WGS sequence"/>
</dbReference>
<comment type="caution">
    <text evidence="2">The sequence shown here is derived from an EMBL/GenBank/DDBJ whole genome shotgun (WGS) entry which is preliminary data.</text>
</comment>
<proteinExistence type="predicted"/>
<dbReference type="AlphaFoldDB" id="A0A392SGH9"/>
<feature type="region of interest" description="Disordered" evidence="1">
    <location>
        <begin position="65"/>
        <end position="98"/>
    </location>
</feature>
<keyword evidence="3" id="KW-1185">Reference proteome</keyword>
<reference evidence="2 3" key="1">
    <citation type="journal article" date="2018" name="Front. Plant Sci.">
        <title>Red Clover (Trifolium pratense) and Zigzag Clover (T. medium) - A Picture of Genomic Similarities and Differences.</title>
        <authorList>
            <person name="Dluhosova J."/>
            <person name="Istvanek J."/>
            <person name="Nedelnik J."/>
            <person name="Repkova J."/>
        </authorList>
    </citation>
    <scope>NUCLEOTIDE SEQUENCE [LARGE SCALE GENOMIC DNA]</scope>
    <source>
        <strain evidence="3">cv. 10/8</strain>
        <tissue evidence="2">Leaf</tissue>
    </source>
</reference>
<evidence type="ECO:0000256" key="1">
    <source>
        <dbReference type="SAM" id="MobiDB-lite"/>
    </source>
</evidence>
<sequence length="98" mass="10045">MAIIHASSVRASSTFAGSVIEISPKSESCSLKLDLVLLGLSLFPRINSSGCDDLYLNVLLSCSSSVSDGSSDSGGTSVFKTASEDSMDSGSDRVACSE</sequence>
<evidence type="ECO:0000313" key="3">
    <source>
        <dbReference type="Proteomes" id="UP000265520"/>
    </source>
</evidence>
<accession>A0A392SGH9</accession>
<organism evidence="2 3">
    <name type="scientific">Trifolium medium</name>
    <dbReference type="NCBI Taxonomy" id="97028"/>
    <lineage>
        <taxon>Eukaryota</taxon>
        <taxon>Viridiplantae</taxon>
        <taxon>Streptophyta</taxon>
        <taxon>Embryophyta</taxon>
        <taxon>Tracheophyta</taxon>
        <taxon>Spermatophyta</taxon>
        <taxon>Magnoliopsida</taxon>
        <taxon>eudicotyledons</taxon>
        <taxon>Gunneridae</taxon>
        <taxon>Pentapetalae</taxon>
        <taxon>rosids</taxon>
        <taxon>fabids</taxon>
        <taxon>Fabales</taxon>
        <taxon>Fabaceae</taxon>
        <taxon>Papilionoideae</taxon>
        <taxon>50 kb inversion clade</taxon>
        <taxon>NPAAA clade</taxon>
        <taxon>Hologalegina</taxon>
        <taxon>IRL clade</taxon>
        <taxon>Trifolieae</taxon>
        <taxon>Trifolium</taxon>
    </lineage>
</organism>